<organism evidence="1 2">
    <name type="scientific">Popillia japonica</name>
    <name type="common">Japanese beetle</name>
    <dbReference type="NCBI Taxonomy" id="7064"/>
    <lineage>
        <taxon>Eukaryota</taxon>
        <taxon>Metazoa</taxon>
        <taxon>Ecdysozoa</taxon>
        <taxon>Arthropoda</taxon>
        <taxon>Hexapoda</taxon>
        <taxon>Insecta</taxon>
        <taxon>Pterygota</taxon>
        <taxon>Neoptera</taxon>
        <taxon>Endopterygota</taxon>
        <taxon>Coleoptera</taxon>
        <taxon>Polyphaga</taxon>
        <taxon>Scarabaeiformia</taxon>
        <taxon>Scarabaeidae</taxon>
        <taxon>Rutelinae</taxon>
        <taxon>Popillia</taxon>
    </lineage>
</organism>
<sequence>MQNSAWQRGRTQLDVVCTGNTLSPRLYPKAKGRELCVATWSDAVGCRLHWKYAISPSVPQGQLCVATWSDAVGCRLHWKYAISPSVPQGQGKSVISRQ</sequence>
<gene>
    <name evidence="1" type="ORF">QE152_g1852</name>
</gene>
<proteinExistence type="predicted"/>
<keyword evidence="2" id="KW-1185">Reference proteome</keyword>
<dbReference type="AlphaFoldDB" id="A0AAW1N380"/>
<evidence type="ECO:0000313" key="2">
    <source>
        <dbReference type="Proteomes" id="UP001458880"/>
    </source>
</evidence>
<comment type="caution">
    <text evidence="1">The sequence shown here is derived from an EMBL/GenBank/DDBJ whole genome shotgun (WGS) entry which is preliminary data.</text>
</comment>
<protein>
    <submittedName>
        <fullName evidence="1">Uncharacterized protein</fullName>
    </submittedName>
</protein>
<evidence type="ECO:0000313" key="1">
    <source>
        <dbReference type="EMBL" id="KAK9753745.1"/>
    </source>
</evidence>
<reference evidence="1 2" key="1">
    <citation type="journal article" date="2024" name="BMC Genomics">
        <title>De novo assembly and annotation of Popillia japonica's genome with initial clues to its potential as an invasive pest.</title>
        <authorList>
            <person name="Cucini C."/>
            <person name="Boschi S."/>
            <person name="Funari R."/>
            <person name="Cardaioli E."/>
            <person name="Iannotti N."/>
            <person name="Marturano G."/>
            <person name="Paoli F."/>
            <person name="Bruttini M."/>
            <person name="Carapelli A."/>
            <person name="Frati F."/>
            <person name="Nardi F."/>
        </authorList>
    </citation>
    <scope>NUCLEOTIDE SEQUENCE [LARGE SCALE GENOMIC DNA]</scope>
    <source>
        <strain evidence="1">DMR45628</strain>
    </source>
</reference>
<accession>A0AAW1N380</accession>
<dbReference type="EMBL" id="JASPKY010000011">
    <property type="protein sequence ID" value="KAK9753745.1"/>
    <property type="molecule type" value="Genomic_DNA"/>
</dbReference>
<dbReference type="Proteomes" id="UP001458880">
    <property type="component" value="Unassembled WGS sequence"/>
</dbReference>
<name>A0AAW1N380_POPJA</name>